<keyword evidence="2" id="KW-1185">Reference proteome</keyword>
<dbReference type="EMBL" id="JARK01000315">
    <property type="protein sequence ID" value="EYC38452.1"/>
    <property type="molecule type" value="Genomic_DNA"/>
</dbReference>
<accession>A0A016WGQ0</accession>
<evidence type="ECO:0000313" key="2">
    <source>
        <dbReference type="Proteomes" id="UP000024635"/>
    </source>
</evidence>
<protein>
    <submittedName>
        <fullName evidence="1">Uncharacterized protein</fullName>
    </submittedName>
</protein>
<gene>
    <name evidence="1" type="primary">Acey_s0715.g1770</name>
    <name evidence="1" type="ORF">Y032_0715g1770</name>
</gene>
<sequence length="218" mass="25010">MMSSSNVASALRSILTTDNNLSSELSTALISLGLAIDQIQTKQQETLKELELVRRMSRTNWLMVINMPLRFGVSKGQALQQLFTKLDYMKPLFDSDRDLLANDTLLVNKNGQHCNMSFFVAQRHYNHLMSATFQKRIIEYNQNLPKDCEVKNKEPRVEIVSFHRIIESDLSSDRPFQDAEKARAMCAFASMTFHDNRSDDKSLSIILLSFYTKACILF</sequence>
<organism evidence="1 2">
    <name type="scientific">Ancylostoma ceylanicum</name>
    <dbReference type="NCBI Taxonomy" id="53326"/>
    <lineage>
        <taxon>Eukaryota</taxon>
        <taxon>Metazoa</taxon>
        <taxon>Ecdysozoa</taxon>
        <taxon>Nematoda</taxon>
        <taxon>Chromadorea</taxon>
        <taxon>Rhabditida</taxon>
        <taxon>Rhabditina</taxon>
        <taxon>Rhabditomorpha</taxon>
        <taxon>Strongyloidea</taxon>
        <taxon>Ancylostomatidae</taxon>
        <taxon>Ancylostomatinae</taxon>
        <taxon>Ancylostoma</taxon>
    </lineage>
</organism>
<proteinExistence type="predicted"/>
<evidence type="ECO:0000313" key="1">
    <source>
        <dbReference type="EMBL" id="EYC38452.1"/>
    </source>
</evidence>
<reference evidence="2" key="1">
    <citation type="journal article" date="2015" name="Nat. Genet.">
        <title>The genome and transcriptome of the zoonotic hookworm Ancylostoma ceylanicum identify infection-specific gene families.</title>
        <authorList>
            <person name="Schwarz E.M."/>
            <person name="Hu Y."/>
            <person name="Antoshechkin I."/>
            <person name="Miller M.M."/>
            <person name="Sternberg P.W."/>
            <person name="Aroian R.V."/>
        </authorList>
    </citation>
    <scope>NUCLEOTIDE SEQUENCE</scope>
    <source>
        <strain evidence="2">HY135</strain>
    </source>
</reference>
<dbReference type="OrthoDB" id="5886559at2759"/>
<dbReference type="Proteomes" id="UP000024635">
    <property type="component" value="Unassembled WGS sequence"/>
</dbReference>
<dbReference type="AlphaFoldDB" id="A0A016WGQ0"/>
<comment type="caution">
    <text evidence="1">The sequence shown here is derived from an EMBL/GenBank/DDBJ whole genome shotgun (WGS) entry which is preliminary data.</text>
</comment>
<name>A0A016WGQ0_9BILA</name>